<feature type="region of interest" description="Disordered" evidence="1">
    <location>
        <begin position="1"/>
        <end position="27"/>
    </location>
</feature>
<dbReference type="OrthoDB" id="3932250at2759"/>
<gene>
    <name evidence="2" type="ORF">LEMA_P081510.1</name>
</gene>
<reference evidence="3" key="1">
    <citation type="journal article" date="2011" name="Nat. Commun.">
        <title>Effector diversification within compartments of the Leptosphaeria maculans genome affected by Repeat-Induced Point mutations.</title>
        <authorList>
            <person name="Rouxel T."/>
            <person name="Grandaubert J."/>
            <person name="Hane J.K."/>
            <person name="Hoede C."/>
            <person name="van de Wouw A.P."/>
            <person name="Couloux A."/>
            <person name="Dominguez V."/>
            <person name="Anthouard V."/>
            <person name="Bally P."/>
            <person name="Bourras S."/>
            <person name="Cozijnsen A.J."/>
            <person name="Ciuffetti L.M."/>
            <person name="Degrave A."/>
            <person name="Dilmaghani A."/>
            <person name="Duret L."/>
            <person name="Fudal I."/>
            <person name="Goodwin S.B."/>
            <person name="Gout L."/>
            <person name="Glaser N."/>
            <person name="Linglin J."/>
            <person name="Kema G.H.J."/>
            <person name="Lapalu N."/>
            <person name="Lawrence C.B."/>
            <person name="May K."/>
            <person name="Meyer M."/>
            <person name="Ollivier B."/>
            <person name="Poulain J."/>
            <person name="Schoch C.L."/>
            <person name="Simon A."/>
            <person name="Spatafora J.W."/>
            <person name="Stachowiak A."/>
            <person name="Turgeon B.G."/>
            <person name="Tyler B.M."/>
            <person name="Vincent D."/>
            <person name="Weissenbach J."/>
            <person name="Amselem J."/>
            <person name="Quesneville H."/>
            <person name="Oliver R.P."/>
            <person name="Wincker P."/>
            <person name="Balesdent M.-H."/>
            <person name="Howlett B.J."/>
        </authorList>
    </citation>
    <scope>NUCLEOTIDE SEQUENCE [LARGE SCALE GENOMIC DNA]</scope>
    <source>
        <strain evidence="3">JN3 / isolate v23.1.3 / race Av1-4-5-6-7-8</strain>
    </source>
</reference>
<evidence type="ECO:0000256" key="1">
    <source>
        <dbReference type="SAM" id="MobiDB-lite"/>
    </source>
</evidence>
<dbReference type="AlphaFoldDB" id="E5A5L4"/>
<dbReference type="Proteomes" id="UP000002668">
    <property type="component" value="Genome"/>
</dbReference>
<proteinExistence type="predicted"/>
<dbReference type="VEuPathDB" id="FungiDB:LEMA_P081510.1"/>
<dbReference type="HOGENOM" id="CLU_2454587_0_0_1"/>
<dbReference type="InParanoid" id="E5A5L4"/>
<dbReference type="eggNOG" id="ENOG502R92C">
    <property type="taxonomic scope" value="Eukaryota"/>
</dbReference>
<evidence type="ECO:0000313" key="3">
    <source>
        <dbReference type="Proteomes" id="UP000002668"/>
    </source>
</evidence>
<organism evidence="3">
    <name type="scientific">Leptosphaeria maculans (strain JN3 / isolate v23.1.3 / race Av1-4-5-6-7-8)</name>
    <name type="common">Blackleg fungus</name>
    <name type="synonym">Phoma lingam</name>
    <dbReference type="NCBI Taxonomy" id="985895"/>
    <lineage>
        <taxon>Eukaryota</taxon>
        <taxon>Fungi</taxon>
        <taxon>Dikarya</taxon>
        <taxon>Ascomycota</taxon>
        <taxon>Pezizomycotina</taxon>
        <taxon>Dothideomycetes</taxon>
        <taxon>Pleosporomycetidae</taxon>
        <taxon>Pleosporales</taxon>
        <taxon>Pleosporineae</taxon>
        <taxon>Leptosphaeriaceae</taxon>
        <taxon>Plenodomus</taxon>
        <taxon>Plenodomus lingam/Leptosphaeria maculans species complex</taxon>
    </lineage>
</organism>
<keyword evidence="3" id="KW-1185">Reference proteome</keyword>
<name>E5A5L4_LEPMJ</name>
<accession>E5A5L4</accession>
<evidence type="ECO:0000313" key="2">
    <source>
        <dbReference type="EMBL" id="CBX98912.1"/>
    </source>
</evidence>
<dbReference type="OMA" id="MWALCGA"/>
<protein>
    <submittedName>
        <fullName evidence="2">Predicted protein</fullName>
    </submittedName>
</protein>
<dbReference type="GeneID" id="13282387"/>
<sequence>MLTRLATRAALAGKRTTTTTTARYNSSSTSSTAARVIQIAARTERPSATEAAIPALWAACGALTYTAWNRLSEESAGGNVERLIIV</sequence>
<dbReference type="EMBL" id="FP929134">
    <property type="protein sequence ID" value="CBX98912.1"/>
    <property type="molecule type" value="Genomic_DNA"/>
</dbReference>